<gene>
    <name evidence="12" type="ORF">SAMN05421741_11067</name>
</gene>
<evidence type="ECO:0000259" key="10">
    <source>
        <dbReference type="Pfam" id="PF00593"/>
    </source>
</evidence>
<dbReference type="InterPro" id="IPR000531">
    <property type="entry name" value="Beta-barrel_TonB"/>
</dbReference>
<protein>
    <submittedName>
        <fullName evidence="12">TonB-linked outer membrane protein, SusC/RagA family</fullName>
    </submittedName>
</protein>
<dbReference type="Pfam" id="PF13715">
    <property type="entry name" value="CarbopepD_reg_2"/>
    <property type="match status" value="1"/>
</dbReference>
<dbReference type="AlphaFoldDB" id="A0A1I5BNF3"/>
<evidence type="ECO:0000256" key="2">
    <source>
        <dbReference type="ARBA" id="ARBA00022448"/>
    </source>
</evidence>
<dbReference type="EMBL" id="FOVI01000010">
    <property type="protein sequence ID" value="SFN76192.1"/>
    <property type="molecule type" value="Genomic_DNA"/>
</dbReference>
<evidence type="ECO:0000313" key="13">
    <source>
        <dbReference type="Proteomes" id="UP000199036"/>
    </source>
</evidence>
<evidence type="ECO:0000259" key="11">
    <source>
        <dbReference type="Pfam" id="PF07715"/>
    </source>
</evidence>
<dbReference type="InterPro" id="IPR036942">
    <property type="entry name" value="Beta-barrel_TonB_sf"/>
</dbReference>
<dbReference type="Gene3D" id="2.170.130.10">
    <property type="entry name" value="TonB-dependent receptor, plug domain"/>
    <property type="match status" value="1"/>
</dbReference>
<dbReference type="NCBIfam" id="TIGR04056">
    <property type="entry name" value="OMP_RagA_SusC"/>
    <property type="match status" value="1"/>
</dbReference>
<comment type="subcellular location">
    <subcellularLocation>
        <location evidence="1 8">Cell outer membrane</location>
        <topology evidence="1 8">Multi-pass membrane protein</topology>
    </subcellularLocation>
</comment>
<feature type="domain" description="TonB-dependent receptor plug" evidence="11">
    <location>
        <begin position="118"/>
        <end position="224"/>
    </location>
</feature>
<comment type="similarity">
    <text evidence="8 9">Belongs to the TonB-dependent receptor family.</text>
</comment>
<proteinExistence type="inferred from homology"/>
<evidence type="ECO:0000256" key="9">
    <source>
        <dbReference type="RuleBase" id="RU003357"/>
    </source>
</evidence>
<evidence type="ECO:0000256" key="8">
    <source>
        <dbReference type="PROSITE-ProRule" id="PRU01360"/>
    </source>
</evidence>
<keyword evidence="3 8" id="KW-1134">Transmembrane beta strand</keyword>
<dbReference type="Pfam" id="PF07715">
    <property type="entry name" value="Plug"/>
    <property type="match status" value="1"/>
</dbReference>
<dbReference type="InterPro" id="IPR037066">
    <property type="entry name" value="Plug_dom_sf"/>
</dbReference>
<dbReference type="Gene3D" id="2.40.170.20">
    <property type="entry name" value="TonB-dependent receptor, beta-barrel domain"/>
    <property type="match status" value="1"/>
</dbReference>
<dbReference type="PROSITE" id="PS52016">
    <property type="entry name" value="TONB_DEPENDENT_REC_3"/>
    <property type="match status" value="1"/>
</dbReference>
<feature type="domain" description="TonB-dependent receptor-like beta-barrel" evidence="10">
    <location>
        <begin position="428"/>
        <end position="982"/>
    </location>
</feature>
<dbReference type="NCBIfam" id="TIGR04057">
    <property type="entry name" value="SusC_RagA_signa"/>
    <property type="match status" value="1"/>
</dbReference>
<dbReference type="RefSeq" id="WP_091522664.1">
    <property type="nucleotide sequence ID" value="NZ_FOVI01000010.1"/>
</dbReference>
<dbReference type="InterPro" id="IPR008969">
    <property type="entry name" value="CarboxyPept-like_regulatory"/>
</dbReference>
<keyword evidence="5 9" id="KW-0798">TonB box</keyword>
<keyword evidence="4 8" id="KW-0812">Transmembrane</keyword>
<dbReference type="Proteomes" id="UP000199036">
    <property type="component" value="Unassembled WGS sequence"/>
</dbReference>
<dbReference type="SUPFAM" id="SSF56935">
    <property type="entry name" value="Porins"/>
    <property type="match status" value="1"/>
</dbReference>
<organism evidence="12 13">
    <name type="scientific">Paenimyroides ummariense</name>
    <dbReference type="NCBI Taxonomy" id="913024"/>
    <lineage>
        <taxon>Bacteria</taxon>
        <taxon>Pseudomonadati</taxon>
        <taxon>Bacteroidota</taxon>
        <taxon>Flavobacteriia</taxon>
        <taxon>Flavobacteriales</taxon>
        <taxon>Flavobacteriaceae</taxon>
        <taxon>Paenimyroides</taxon>
    </lineage>
</organism>
<evidence type="ECO:0000313" key="12">
    <source>
        <dbReference type="EMBL" id="SFN76192.1"/>
    </source>
</evidence>
<dbReference type="OrthoDB" id="9768177at2"/>
<keyword evidence="7 8" id="KW-0998">Cell outer membrane</keyword>
<evidence type="ECO:0000256" key="4">
    <source>
        <dbReference type="ARBA" id="ARBA00022692"/>
    </source>
</evidence>
<accession>A0A1I5BNF3</accession>
<keyword evidence="13" id="KW-1185">Reference proteome</keyword>
<dbReference type="Gene3D" id="2.60.40.1120">
    <property type="entry name" value="Carboxypeptidase-like, regulatory domain"/>
    <property type="match status" value="1"/>
</dbReference>
<name>A0A1I5BNF3_9FLAO</name>
<evidence type="ECO:0000256" key="6">
    <source>
        <dbReference type="ARBA" id="ARBA00023136"/>
    </source>
</evidence>
<dbReference type="Pfam" id="PF00593">
    <property type="entry name" value="TonB_dep_Rec_b-barrel"/>
    <property type="match status" value="1"/>
</dbReference>
<keyword evidence="6 8" id="KW-0472">Membrane</keyword>
<evidence type="ECO:0000256" key="3">
    <source>
        <dbReference type="ARBA" id="ARBA00022452"/>
    </source>
</evidence>
<evidence type="ECO:0000256" key="7">
    <source>
        <dbReference type="ARBA" id="ARBA00023237"/>
    </source>
</evidence>
<dbReference type="STRING" id="913024.SAMN05421741_11067"/>
<dbReference type="InterPro" id="IPR012910">
    <property type="entry name" value="Plug_dom"/>
</dbReference>
<dbReference type="SUPFAM" id="SSF49464">
    <property type="entry name" value="Carboxypeptidase regulatory domain-like"/>
    <property type="match status" value="1"/>
</dbReference>
<dbReference type="InterPro" id="IPR039426">
    <property type="entry name" value="TonB-dep_rcpt-like"/>
</dbReference>
<reference evidence="13" key="1">
    <citation type="submission" date="2016-10" db="EMBL/GenBank/DDBJ databases">
        <authorList>
            <person name="Varghese N."/>
            <person name="Submissions S."/>
        </authorList>
    </citation>
    <scope>NUCLEOTIDE SEQUENCE [LARGE SCALE GENOMIC DNA]</scope>
    <source>
        <strain evidence="13">DS-12</strain>
    </source>
</reference>
<evidence type="ECO:0000256" key="1">
    <source>
        <dbReference type="ARBA" id="ARBA00004571"/>
    </source>
</evidence>
<dbReference type="InterPro" id="IPR023997">
    <property type="entry name" value="TonB-dep_OMP_SusC/RagA_CS"/>
</dbReference>
<dbReference type="GO" id="GO:0009279">
    <property type="term" value="C:cell outer membrane"/>
    <property type="evidence" value="ECO:0007669"/>
    <property type="project" value="UniProtKB-SubCell"/>
</dbReference>
<evidence type="ECO:0000256" key="5">
    <source>
        <dbReference type="ARBA" id="ARBA00023077"/>
    </source>
</evidence>
<keyword evidence="2 8" id="KW-0813">Transport</keyword>
<dbReference type="InterPro" id="IPR023996">
    <property type="entry name" value="TonB-dep_OMP_SusC/RagA"/>
</dbReference>
<sequence length="1018" mass="113421">MRSKFTWILTLFFGLMVQVGFAQKPVTGVVKTQDGDPIPGATVMLVGTDLGTDTDEEGKYTLILKKGDKVQVTFSGFKTTTVTASDSGVLNITLVEDMDAMLEEIIVDTYRTTSKPKSNVAANTVTSKTIEGRPNASFIQTLQGQVPGLNIATGSGQPGSSNTMVLLRGIGSINGSTEPLYVIDGVPMSSANFRSINQNDIERVDVLKDAGATSIYGNRGANGVIVVTTKRASFAQDLQIKYVGTTGISTLQKHKYNLMGGQELMQFENQTQKNNVRWTAAQIRNGAETDWMDYFFREAFSQNHTLSFSSGSSNLSQFTSIGYTAHEGTLKNTDLKRFNFRNNLNGKNQNGRLTYNTSITGNYSRSNQAISLGTGSVNLNPALSALRGVPYFSPNEYDINDPYGSIVGVYSASPNNQNLVKIAPLMIIDQLNYFKNYSDELKSIVSGGLNYDLGSGFSVGTNLGIDYTDVKQIQFDSPYSFNSELFREANQEYVGYEREYNTRIVSFNSTSNLKWSKIFNQKHEIRAGAYLEYLKAHYTFSSFSQNGLDPYFSAPGAGTGWIGDTEDNDLYVPNISKNVAESGLFSYFGMVDYDYDSKYGIGLTLRRDASFRFSEENRWGTFWSASARWNINREDFMKDSKINELKLRGSYGTAGNQDIVSSGLFGGNSLFREQYSLSGLSYNDQPTTFISNIPNPNLRWETIEQANVGIDFGVWNSRFRGSVDVYQKTTKDLYQSRPMSAIHGASSISDNIGSMRNRGVELLVSGDIVRNENLTITLNANGSYNKNEFVELAGADENGVVWNGGLTVMQEGGAFGQFYLVEYAGINPDNGNLLFLDKDGNAVERFVDADRKFTGKSYIPKYQGGFGLDVDYKGWFLSSSFTFVKDVWRFDYDYSSLVHPDNIGNWNMSRDMYDYWTPTNRNASMPSVNATNMPYQNFSDRNIRDASYIRLRFATLGYNFKQDDLRFIGLSGLRVFAQAENLFTWSKWKGWDAESSRGSDQSQYPTPKTISFGVEVQF</sequence>